<protein>
    <recommendedName>
        <fullName evidence="4">DUF4283 domain-containing protein</fullName>
    </recommendedName>
</protein>
<dbReference type="AlphaFoldDB" id="A0A9Q0EZZ8"/>
<reference evidence="2" key="2">
    <citation type="journal article" date="2023" name="Plants (Basel)">
        <title>Annotation of the Turnera subulata (Passifloraceae) Draft Genome Reveals the S-Locus Evolved after the Divergence of Turneroideae from Passifloroideae in a Stepwise Manner.</title>
        <authorList>
            <person name="Henning P.M."/>
            <person name="Roalson E.H."/>
            <person name="Mir W."/>
            <person name="McCubbin A.G."/>
            <person name="Shore J.S."/>
        </authorList>
    </citation>
    <scope>NUCLEOTIDE SEQUENCE</scope>
    <source>
        <strain evidence="2">F60SS</strain>
    </source>
</reference>
<name>A0A9Q0EZZ8_9ROSI</name>
<dbReference type="PANTHER" id="PTHR31286">
    <property type="entry name" value="GLYCINE-RICH CELL WALL STRUCTURAL PROTEIN 1.8-LIKE"/>
    <property type="match status" value="1"/>
</dbReference>
<dbReference type="InterPro" id="IPR040256">
    <property type="entry name" value="At4g02000-like"/>
</dbReference>
<evidence type="ECO:0008006" key="4">
    <source>
        <dbReference type="Google" id="ProtNLM"/>
    </source>
</evidence>
<organism evidence="2 3">
    <name type="scientific">Turnera subulata</name>
    <dbReference type="NCBI Taxonomy" id="218843"/>
    <lineage>
        <taxon>Eukaryota</taxon>
        <taxon>Viridiplantae</taxon>
        <taxon>Streptophyta</taxon>
        <taxon>Embryophyta</taxon>
        <taxon>Tracheophyta</taxon>
        <taxon>Spermatophyta</taxon>
        <taxon>Magnoliopsida</taxon>
        <taxon>eudicotyledons</taxon>
        <taxon>Gunneridae</taxon>
        <taxon>Pentapetalae</taxon>
        <taxon>rosids</taxon>
        <taxon>fabids</taxon>
        <taxon>Malpighiales</taxon>
        <taxon>Passifloraceae</taxon>
        <taxon>Turnera</taxon>
    </lineage>
</organism>
<evidence type="ECO:0000313" key="3">
    <source>
        <dbReference type="Proteomes" id="UP001141552"/>
    </source>
</evidence>
<proteinExistence type="predicted"/>
<feature type="region of interest" description="Disordered" evidence="1">
    <location>
        <begin position="249"/>
        <end position="276"/>
    </location>
</feature>
<reference evidence="2" key="1">
    <citation type="submission" date="2022-02" db="EMBL/GenBank/DDBJ databases">
        <authorList>
            <person name="Henning P.M."/>
            <person name="McCubbin A.G."/>
            <person name="Shore J.S."/>
        </authorList>
    </citation>
    <scope>NUCLEOTIDE SEQUENCE</scope>
    <source>
        <strain evidence="2">F60SS</strain>
        <tissue evidence="2">Leaves</tissue>
    </source>
</reference>
<evidence type="ECO:0000313" key="2">
    <source>
        <dbReference type="EMBL" id="KAJ4822428.1"/>
    </source>
</evidence>
<feature type="region of interest" description="Disordered" evidence="1">
    <location>
        <begin position="288"/>
        <end position="311"/>
    </location>
</feature>
<keyword evidence="3" id="KW-1185">Reference proteome</keyword>
<sequence>MCRYHVSISVQSGIFLVLVRSRDQEWQRCLFIDSTSGEGRARQVEPEGTTPDIVSDSVEEVLELEVVAPEQQIMDHWEGLVRWSQRGQLLILYEGRAVGSQSISLSFFFAKRDRQEVLEAETPWFFEKRVVVMMEVTGDEVLTQVDLEEVPIWVQMHNIPWNQRSQSNVMSIALKAGTFICFDEKGEKGWGSFVRVRINMHVEKPIRRSVFIHTGQGTKVELRTKVVPPMSTVERIDVVRKLAFPTNVDKDKQANSTHQKQGSGKLIAPVERPVGSETQLRRQDLPVFNMGSEGNMSSQRGRRKGSKLKDVKAAGQRSQIVSEVLTEQLIAGHIEVVTSGPESVCMKGGDGSQEAFPTALEDVRLGQNRGR</sequence>
<gene>
    <name evidence="2" type="ORF">Tsubulata_034206</name>
</gene>
<accession>A0A9Q0EZZ8</accession>
<dbReference type="PANTHER" id="PTHR31286:SF167">
    <property type="entry name" value="OS09G0268800 PROTEIN"/>
    <property type="match status" value="1"/>
</dbReference>
<evidence type="ECO:0000256" key="1">
    <source>
        <dbReference type="SAM" id="MobiDB-lite"/>
    </source>
</evidence>
<dbReference type="OrthoDB" id="1939268at2759"/>
<comment type="caution">
    <text evidence="2">The sequence shown here is derived from an EMBL/GenBank/DDBJ whole genome shotgun (WGS) entry which is preliminary data.</text>
</comment>
<dbReference type="EMBL" id="JAKUCV010007678">
    <property type="protein sequence ID" value="KAJ4822428.1"/>
    <property type="molecule type" value="Genomic_DNA"/>
</dbReference>
<feature type="region of interest" description="Disordered" evidence="1">
    <location>
        <begin position="347"/>
        <end position="371"/>
    </location>
</feature>
<dbReference type="Proteomes" id="UP001141552">
    <property type="component" value="Unassembled WGS sequence"/>
</dbReference>